<accession>A0A8T1SV90</accession>
<evidence type="ECO:0000256" key="2">
    <source>
        <dbReference type="ARBA" id="ARBA00022723"/>
    </source>
</evidence>
<name>A0A8T1SV90_CHESE</name>
<keyword evidence="7" id="KW-1185">Reference proteome</keyword>
<evidence type="ECO:0000256" key="5">
    <source>
        <dbReference type="ARBA" id="ARBA00023242"/>
    </source>
</evidence>
<sequence>MDQTKYNTLTNAIAKWIAMDCRPLNTVNDRGLRNIIQIASSNRSYILPSRGTISSQINDLYDNKKTTKSERLLLKNSLAVALTGDDWTPLSNHSYLGVTAHLIDAAWTQQSSTVTYAEACAEHFMDVAKE</sequence>
<comment type="subcellular location">
    <subcellularLocation>
        <location evidence="1">Nucleus</location>
    </subcellularLocation>
</comment>
<comment type="caution">
    <text evidence="6">The sequence shown here is derived from an EMBL/GenBank/DDBJ whole genome shotgun (WGS) entry which is preliminary data.</text>
</comment>
<dbReference type="PANTHER" id="PTHR46481:SF10">
    <property type="entry name" value="ZINC FINGER BED DOMAIN-CONTAINING PROTEIN 39"/>
    <property type="match status" value="1"/>
</dbReference>
<evidence type="ECO:0000313" key="7">
    <source>
        <dbReference type="Proteomes" id="UP000765507"/>
    </source>
</evidence>
<protein>
    <submittedName>
        <fullName evidence="6">Uncharacterized protein</fullName>
    </submittedName>
</protein>
<keyword evidence="5" id="KW-0539">Nucleus</keyword>
<dbReference type="OrthoDB" id="9410511at2759"/>
<dbReference type="GO" id="GO:0005634">
    <property type="term" value="C:nucleus"/>
    <property type="evidence" value="ECO:0007669"/>
    <property type="project" value="UniProtKB-SubCell"/>
</dbReference>
<keyword evidence="2" id="KW-0479">Metal-binding</keyword>
<dbReference type="SUPFAM" id="SSF140996">
    <property type="entry name" value="Hermes dimerisation domain"/>
    <property type="match status" value="1"/>
</dbReference>
<keyword evidence="4" id="KW-0862">Zinc</keyword>
<proteinExistence type="predicted"/>
<dbReference type="PANTHER" id="PTHR46481">
    <property type="entry name" value="ZINC FINGER BED DOMAIN-CONTAINING PROTEIN 4"/>
    <property type="match status" value="1"/>
</dbReference>
<evidence type="ECO:0000256" key="3">
    <source>
        <dbReference type="ARBA" id="ARBA00022771"/>
    </source>
</evidence>
<reference evidence="6 7" key="1">
    <citation type="journal article" date="2020" name="G3 (Bethesda)">
        <title>Draft Genome of the Common Snapping Turtle, Chelydra serpentina, a Model for Phenotypic Plasticity in Reptiles.</title>
        <authorList>
            <person name="Das D."/>
            <person name="Singh S.K."/>
            <person name="Bierstedt J."/>
            <person name="Erickson A."/>
            <person name="Galli G.L.J."/>
            <person name="Crossley D.A. 2nd"/>
            <person name="Rhen T."/>
        </authorList>
    </citation>
    <scope>NUCLEOTIDE SEQUENCE [LARGE SCALE GENOMIC DNA]</scope>
    <source>
        <strain evidence="6">KW</strain>
    </source>
</reference>
<dbReference type="EMBL" id="JAHGAV010000085">
    <property type="protein sequence ID" value="KAG6932911.1"/>
    <property type="molecule type" value="Genomic_DNA"/>
</dbReference>
<dbReference type="Proteomes" id="UP000765507">
    <property type="component" value="Unassembled WGS sequence"/>
</dbReference>
<dbReference type="Gene3D" id="1.10.10.1070">
    <property type="entry name" value="Zinc finger, BED domain-containing"/>
    <property type="match status" value="1"/>
</dbReference>
<dbReference type="AlphaFoldDB" id="A0A8T1SV90"/>
<gene>
    <name evidence="6" type="ORF">G0U57_020379</name>
</gene>
<organism evidence="6 7">
    <name type="scientific">Chelydra serpentina</name>
    <name type="common">Snapping turtle</name>
    <name type="synonym">Testudo serpentina</name>
    <dbReference type="NCBI Taxonomy" id="8475"/>
    <lineage>
        <taxon>Eukaryota</taxon>
        <taxon>Metazoa</taxon>
        <taxon>Chordata</taxon>
        <taxon>Craniata</taxon>
        <taxon>Vertebrata</taxon>
        <taxon>Euteleostomi</taxon>
        <taxon>Archelosauria</taxon>
        <taxon>Testudinata</taxon>
        <taxon>Testudines</taxon>
        <taxon>Cryptodira</taxon>
        <taxon>Durocryptodira</taxon>
        <taxon>Americhelydia</taxon>
        <taxon>Chelydroidea</taxon>
        <taxon>Chelydridae</taxon>
        <taxon>Chelydra</taxon>
    </lineage>
</organism>
<evidence type="ECO:0000313" key="6">
    <source>
        <dbReference type="EMBL" id="KAG6932911.1"/>
    </source>
</evidence>
<keyword evidence="3" id="KW-0863">Zinc-finger</keyword>
<evidence type="ECO:0000256" key="1">
    <source>
        <dbReference type="ARBA" id="ARBA00004123"/>
    </source>
</evidence>
<dbReference type="InterPro" id="IPR052035">
    <property type="entry name" value="ZnF_BED_domain_contain"/>
</dbReference>
<dbReference type="GO" id="GO:0008270">
    <property type="term" value="F:zinc ion binding"/>
    <property type="evidence" value="ECO:0007669"/>
    <property type="project" value="UniProtKB-KW"/>
</dbReference>
<evidence type="ECO:0000256" key="4">
    <source>
        <dbReference type="ARBA" id="ARBA00022833"/>
    </source>
</evidence>